<dbReference type="EMBL" id="CP042436">
    <property type="protein sequence ID" value="QEC61952.1"/>
    <property type="molecule type" value="Genomic_DNA"/>
</dbReference>
<dbReference type="InterPro" id="IPR017026">
    <property type="entry name" value="ImuA"/>
</dbReference>
<organism evidence="1 2">
    <name type="scientific">Mucilaginibacter ginsenosidivorans</name>
    <dbReference type="NCBI Taxonomy" id="398053"/>
    <lineage>
        <taxon>Bacteria</taxon>
        <taxon>Pseudomonadati</taxon>
        <taxon>Bacteroidota</taxon>
        <taxon>Sphingobacteriia</taxon>
        <taxon>Sphingobacteriales</taxon>
        <taxon>Sphingobacteriaceae</taxon>
        <taxon>Mucilaginibacter</taxon>
    </lineage>
</organism>
<reference evidence="1 2" key="1">
    <citation type="journal article" date="2017" name="Curr. Microbiol.">
        <title>Mucilaginibacter ginsenosidivorans sp. nov., Isolated from Soil of Ginseng Field.</title>
        <authorList>
            <person name="Kim M.M."/>
            <person name="Siddiqi M.Z."/>
            <person name="Im W.T."/>
        </authorList>
    </citation>
    <scope>NUCLEOTIDE SEQUENCE [LARGE SCALE GENOMIC DNA]</scope>
    <source>
        <strain evidence="1 2">Gsoil 3017</strain>
    </source>
</reference>
<proteinExistence type="predicted"/>
<keyword evidence="2" id="KW-1185">Reference proteome</keyword>
<gene>
    <name evidence="1" type="ORF">FRZ54_04910</name>
</gene>
<dbReference type="Gene3D" id="3.40.50.300">
    <property type="entry name" value="P-loop containing nucleotide triphosphate hydrolases"/>
    <property type="match status" value="1"/>
</dbReference>
<dbReference type="AlphaFoldDB" id="A0A5B8USP6"/>
<sequence>MAAASQKEIISRLKKDLLVWEGFKRSDADKAGAIGMGSIEDHFPEKVFPKGHIHEMISYQPESAVASNGFISAITGKLLGDAGFCVWVSAARTIFPPTLALFGIPPEQVIFADVRTQKEALWTVEEALKCEALTVVIGEISELSFGDSRRLQLAVEKSRVTGFIHRNNPRTENTTACVTRWKVDPLMSTGHPAMPGIGFPCWDIKLLKVRNGQPGNWQVEWNGAFCHLQSTTVAIPQFQKRKTG</sequence>
<dbReference type="RefSeq" id="WP_147030529.1">
    <property type="nucleotide sequence ID" value="NZ_CP042436.1"/>
</dbReference>
<evidence type="ECO:0000313" key="2">
    <source>
        <dbReference type="Proteomes" id="UP000321479"/>
    </source>
</evidence>
<evidence type="ECO:0000313" key="1">
    <source>
        <dbReference type="EMBL" id="QEC61952.1"/>
    </source>
</evidence>
<dbReference type="SUPFAM" id="SSF52540">
    <property type="entry name" value="P-loop containing nucleoside triphosphate hydrolases"/>
    <property type="match status" value="1"/>
</dbReference>
<dbReference type="Proteomes" id="UP000321479">
    <property type="component" value="Chromosome"/>
</dbReference>
<protein>
    <submittedName>
        <fullName evidence="1">Error-prone repair protein ImuA</fullName>
    </submittedName>
</protein>
<dbReference type="KEGG" id="mgin:FRZ54_04910"/>
<name>A0A5B8USP6_9SPHI</name>
<accession>A0A5B8USP6</accession>
<dbReference type="PIRSF" id="PIRSF034285">
    <property type="entry name" value="UCP034285"/>
    <property type="match status" value="1"/>
</dbReference>
<dbReference type="OrthoDB" id="836928at2"/>
<dbReference type="InterPro" id="IPR027417">
    <property type="entry name" value="P-loop_NTPase"/>
</dbReference>